<evidence type="ECO:0000313" key="1">
    <source>
        <dbReference type="EMBL" id="KAL3509447.1"/>
    </source>
</evidence>
<dbReference type="AlphaFoldDB" id="A0ABD2YUG0"/>
<proteinExistence type="predicted"/>
<accession>A0ABD2YUG0</accession>
<dbReference type="Proteomes" id="UP001630127">
    <property type="component" value="Unassembled WGS sequence"/>
</dbReference>
<evidence type="ECO:0000313" key="2">
    <source>
        <dbReference type="Proteomes" id="UP001630127"/>
    </source>
</evidence>
<organism evidence="1 2">
    <name type="scientific">Cinchona calisaya</name>
    <dbReference type="NCBI Taxonomy" id="153742"/>
    <lineage>
        <taxon>Eukaryota</taxon>
        <taxon>Viridiplantae</taxon>
        <taxon>Streptophyta</taxon>
        <taxon>Embryophyta</taxon>
        <taxon>Tracheophyta</taxon>
        <taxon>Spermatophyta</taxon>
        <taxon>Magnoliopsida</taxon>
        <taxon>eudicotyledons</taxon>
        <taxon>Gunneridae</taxon>
        <taxon>Pentapetalae</taxon>
        <taxon>asterids</taxon>
        <taxon>lamiids</taxon>
        <taxon>Gentianales</taxon>
        <taxon>Rubiaceae</taxon>
        <taxon>Cinchonoideae</taxon>
        <taxon>Cinchoneae</taxon>
        <taxon>Cinchona</taxon>
    </lineage>
</organism>
<comment type="caution">
    <text evidence="1">The sequence shown here is derived from an EMBL/GenBank/DDBJ whole genome shotgun (WGS) entry which is preliminary data.</text>
</comment>
<keyword evidence="2" id="KW-1185">Reference proteome</keyword>
<reference evidence="1 2" key="1">
    <citation type="submission" date="2024-11" db="EMBL/GenBank/DDBJ databases">
        <title>A near-complete genome assembly of Cinchona calisaya.</title>
        <authorList>
            <person name="Lian D.C."/>
            <person name="Zhao X.W."/>
            <person name="Wei L."/>
        </authorList>
    </citation>
    <scope>NUCLEOTIDE SEQUENCE [LARGE SCALE GENOMIC DNA]</scope>
    <source>
        <tissue evidence="1">Nenye</tissue>
    </source>
</reference>
<sequence length="144" mass="16349">MVAGPTNQGKSFWRGYGEKIRIEATKFSSHRDTGSKRENLGRQSFVCCKPDKSLDSLWYVQLPNPVEARFYRSGDGINDKGRECKREGAEVPGSMLGKEILDKEFIFIGRKGAEGKEDLGFVETDKESRFPTKLTKDNFDCRDE</sequence>
<gene>
    <name evidence="1" type="ORF">ACH5RR_028848</name>
</gene>
<name>A0ABD2YUG0_9GENT</name>
<dbReference type="EMBL" id="JBJUIK010000012">
    <property type="protein sequence ID" value="KAL3509447.1"/>
    <property type="molecule type" value="Genomic_DNA"/>
</dbReference>
<protein>
    <submittedName>
        <fullName evidence="1">Uncharacterized protein</fullName>
    </submittedName>
</protein>